<organism evidence="10 11">
    <name type="scientific">Alicyclobacillus acidocaldarius (strain Tc-4-1)</name>
    <name type="common">Bacillus acidocaldarius</name>
    <dbReference type="NCBI Taxonomy" id="1048834"/>
    <lineage>
        <taxon>Bacteria</taxon>
        <taxon>Bacillati</taxon>
        <taxon>Bacillota</taxon>
        <taxon>Bacilli</taxon>
        <taxon>Bacillales</taxon>
        <taxon>Alicyclobacillaceae</taxon>
        <taxon>Alicyclobacillus</taxon>
    </lineage>
</organism>
<evidence type="ECO:0000256" key="8">
    <source>
        <dbReference type="ARBA" id="ARBA00023244"/>
    </source>
</evidence>
<evidence type="ECO:0000256" key="4">
    <source>
        <dbReference type="ARBA" id="ARBA00008981"/>
    </source>
</evidence>
<dbReference type="SUPFAM" id="SSF53383">
    <property type="entry name" value="PLP-dependent transferases"/>
    <property type="match status" value="1"/>
</dbReference>
<comment type="subunit">
    <text evidence="9">Homodimer.</text>
</comment>
<evidence type="ECO:0000256" key="9">
    <source>
        <dbReference type="HAMAP-Rule" id="MF_00375"/>
    </source>
</evidence>
<dbReference type="GO" id="GO:0042286">
    <property type="term" value="F:glutamate-1-semialdehyde 2,1-aminomutase activity"/>
    <property type="evidence" value="ECO:0007669"/>
    <property type="project" value="UniProtKB-UniRule"/>
</dbReference>
<sequence>MDMVGERSKQAFERAKRVLVGGVNSPVRAFRAVGGTPYFADRGEGPYLYDIDGHRYIDYLMSWGPLIWGHAHPDIVRAIADTAARGTSFGVPTELETEMAEEIVELVPSVEKVRMVSSGTEATMSAIRLARAATGRTAIVKCIGCYHGHADSFLVKAGSGVAALGLPDSPGVPQSVAERTLTVPYNDAAAMEKLFADRGDEIAAVILEPVAGNMGCVLPRPGYLEAVRDITRRYGALLIFDEVITGFRVGLGGAQARFGVLPDLTTFGKVIGAGLPVGAYGGRKDLMALVAPEGPVYQAGTLSGNPLAMAAGLTSLRMLKRAAAEGAYERLESYGRRLVEAFCRLAATYGLPATGHAIGGMFGLFFHDGPIVDFETAKACDQALYADFFHEMLAEGVAFAPAQLESGFMSMVHGEVEIEKTIEAMERVFPRIAKRRA</sequence>
<dbReference type="Gene3D" id="3.90.1150.10">
    <property type="entry name" value="Aspartate Aminotransferase, domain 1"/>
    <property type="match status" value="1"/>
</dbReference>
<evidence type="ECO:0000256" key="2">
    <source>
        <dbReference type="ARBA" id="ARBA00001933"/>
    </source>
</evidence>
<comment type="catalytic activity">
    <reaction evidence="1 9">
        <text>(S)-4-amino-5-oxopentanoate = 5-aminolevulinate</text>
        <dbReference type="Rhea" id="RHEA:14265"/>
        <dbReference type="ChEBI" id="CHEBI:57501"/>
        <dbReference type="ChEBI" id="CHEBI:356416"/>
        <dbReference type="EC" id="5.4.3.8"/>
    </reaction>
</comment>
<keyword evidence="7 9" id="KW-0413">Isomerase</keyword>
<gene>
    <name evidence="9" type="primary">hemL</name>
    <name evidence="10" type="ordered locus">TC41_1932</name>
</gene>
<accession>F8IDJ4</accession>
<reference evidence="10 11" key="1">
    <citation type="journal article" date="2011" name="J. Bacteriol.">
        <title>Complete Genome Sequence of Alicyclobacillus acidocaldarius Strain Tc-4-1.</title>
        <authorList>
            <person name="Chen Y."/>
            <person name="He Y."/>
            <person name="Zhang B."/>
            <person name="Yang J."/>
            <person name="Li W."/>
            <person name="Dong Z."/>
            <person name="Hu S."/>
        </authorList>
    </citation>
    <scope>NUCLEOTIDE SEQUENCE [LARGE SCALE GENOMIC DNA]</scope>
    <source>
        <strain evidence="10 11">Tc-4-1</strain>
    </source>
</reference>
<evidence type="ECO:0000256" key="1">
    <source>
        <dbReference type="ARBA" id="ARBA00001579"/>
    </source>
</evidence>
<dbReference type="PANTHER" id="PTHR43713">
    <property type="entry name" value="GLUTAMATE-1-SEMIALDEHYDE 2,1-AMINOMUTASE"/>
    <property type="match status" value="1"/>
</dbReference>
<dbReference type="GO" id="GO:0006782">
    <property type="term" value="P:protoporphyrinogen IX biosynthetic process"/>
    <property type="evidence" value="ECO:0007669"/>
    <property type="project" value="UniProtKB-UniRule"/>
</dbReference>
<dbReference type="NCBIfam" id="TIGR00713">
    <property type="entry name" value="hemL"/>
    <property type="match status" value="1"/>
</dbReference>
<dbReference type="InterPro" id="IPR005814">
    <property type="entry name" value="Aminotrans_3"/>
</dbReference>
<dbReference type="Proteomes" id="UP000000292">
    <property type="component" value="Chromosome"/>
</dbReference>
<name>F8IDJ4_ALIAT</name>
<dbReference type="UniPathway" id="UPA00251">
    <property type="reaction ID" value="UER00317"/>
</dbReference>
<dbReference type="CDD" id="cd00610">
    <property type="entry name" value="OAT_like"/>
    <property type="match status" value="1"/>
</dbReference>
<evidence type="ECO:0000313" key="10">
    <source>
        <dbReference type="EMBL" id="AEJ43847.1"/>
    </source>
</evidence>
<dbReference type="eggNOG" id="COG0001">
    <property type="taxonomic scope" value="Bacteria"/>
</dbReference>
<reference evidence="11" key="2">
    <citation type="submission" date="2011-06" db="EMBL/GenBank/DDBJ databases">
        <title>The complete genome sequence of Alicyclobacillus acidocaldarius sp. Tc-4-1.</title>
        <authorList>
            <person name="Chen Y."/>
            <person name="He Y."/>
            <person name="Dong Z."/>
            <person name="Hu S."/>
        </authorList>
    </citation>
    <scope>NUCLEOTIDE SEQUENCE [LARGE SCALE GENOMIC DNA]</scope>
    <source>
        <strain evidence="11">Tc-4-1</strain>
    </source>
</reference>
<comment type="pathway">
    <text evidence="3 9">Porphyrin-containing compound metabolism; protoporphyrin-IX biosynthesis; 5-aminolevulinate from L-glutamyl-tRNA(Glu): step 2/2.</text>
</comment>
<dbReference type="EMBL" id="CP002902">
    <property type="protein sequence ID" value="AEJ43847.1"/>
    <property type="molecule type" value="Genomic_DNA"/>
</dbReference>
<comment type="similarity">
    <text evidence="4 9">Belongs to the class-III pyridoxal-phosphate-dependent aminotransferase family. HemL subfamily.</text>
</comment>
<feature type="modified residue" description="N6-(pyridoxal phosphate)lysine" evidence="9">
    <location>
        <position position="269"/>
    </location>
</feature>
<evidence type="ECO:0000256" key="3">
    <source>
        <dbReference type="ARBA" id="ARBA00004819"/>
    </source>
</evidence>
<dbReference type="PROSITE" id="PS00600">
    <property type="entry name" value="AA_TRANSFER_CLASS_3"/>
    <property type="match status" value="1"/>
</dbReference>
<dbReference type="STRING" id="1048834.TC41_1932"/>
<proteinExistence type="inferred from homology"/>
<dbReference type="EC" id="5.4.3.8" evidence="9"/>
<dbReference type="AlphaFoldDB" id="F8IDJ4"/>
<evidence type="ECO:0000256" key="5">
    <source>
        <dbReference type="ARBA" id="ARBA00022490"/>
    </source>
</evidence>
<dbReference type="Gene3D" id="3.40.640.10">
    <property type="entry name" value="Type I PLP-dependent aspartate aminotransferase-like (Major domain)"/>
    <property type="match status" value="1"/>
</dbReference>
<keyword evidence="6 9" id="KW-0663">Pyridoxal phosphate</keyword>
<dbReference type="PANTHER" id="PTHR43713:SF3">
    <property type="entry name" value="GLUTAMATE-1-SEMIALDEHYDE 2,1-AMINOMUTASE 1, CHLOROPLASTIC-RELATED"/>
    <property type="match status" value="1"/>
</dbReference>
<dbReference type="InterPro" id="IPR015424">
    <property type="entry name" value="PyrdxlP-dep_Trfase"/>
</dbReference>
<comment type="cofactor">
    <cofactor evidence="2 9">
        <name>pyridoxal 5'-phosphate</name>
        <dbReference type="ChEBI" id="CHEBI:597326"/>
    </cofactor>
</comment>
<dbReference type="HOGENOM" id="CLU_016922_1_5_9"/>
<keyword evidence="8 9" id="KW-0627">Porphyrin biosynthesis</keyword>
<evidence type="ECO:0000313" key="11">
    <source>
        <dbReference type="Proteomes" id="UP000000292"/>
    </source>
</evidence>
<dbReference type="HAMAP" id="MF_00375">
    <property type="entry name" value="HemL_aminotrans_3"/>
    <property type="match status" value="1"/>
</dbReference>
<dbReference type="GO" id="GO:0008483">
    <property type="term" value="F:transaminase activity"/>
    <property type="evidence" value="ECO:0007669"/>
    <property type="project" value="InterPro"/>
</dbReference>
<keyword evidence="5 9" id="KW-0963">Cytoplasm</keyword>
<evidence type="ECO:0000256" key="7">
    <source>
        <dbReference type="ARBA" id="ARBA00023235"/>
    </source>
</evidence>
<dbReference type="InterPro" id="IPR049704">
    <property type="entry name" value="Aminotrans_3_PPA_site"/>
</dbReference>
<dbReference type="InterPro" id="IPR015422">
    <property type="entry name" value="PyrdxlP-dep_Trfase_small"/>
</dbReference>
<dbReference type="GO" id="GO:0030170">
    <property type="term" value="F:pyridoxal phosphate binding"/>
    <property type="evidence" value="ECO:0007669"/>
    <property type="project" value="InterPro"/>
</dbReference>
<dbReference type="PATRIC" id="fig|1048834.4.peg.1822"/>
<protein>
    <recommendedName>
        <fullName evidence="9">Glutamate-1-semialdehyde 2,1-aminomutase</fullName>
        <shortName evidence="9">GSA</shortName>
        <ecNumber evidence="9">5.4.3.8</ecNumber>
    </recommendedName>
    <alternativeName>
        <fullName evidence="9">Glutamate-1-semialdehyde aminotransferase</fullName>
        <shortName evidence="9">GSA-AT</shortName>
    </alternativeName>
</protein>
<dbReference type="GO" id="GO:0005737">
    <property type="term" value="C:cytoplasm"/>
    <property type="evidence" value="ECO:0007669"/>
    <property type="project" value="UniProtKB-SubCell"/>
</dbReference>
<evidence type="ECO:0000256" key="6">
    <source>
        <dbReference type="ARBA" id="ARBA00022898"/>
    </source>
</evidence>
<dbReference type="Pfam" id="PF00202">
    <property type="entry name" value="Aminotran_3"/>
    <property type="match status" value="1"/>
</dbReference>
<dbReference type="InterPro" id="IPR004639">
    <property type="entry name" value="4pyrrol_synth_GluAld_NH2Trfase"/>
</dbReference>
<dbReference type="FunFam" id="3.40.640.10:FF:000021">
    <property type="entry name" value="Glutamate-1-semialdehyde 2,1-aminomutase"/>
    <property type="match status" value="1"/>
</dbReference>
<dbReference type="InterPro" id="IPR015421">
    <property type="entry name" value="PyrdxlP-dep_Trfase_major"/>
</dbReference>
<comment type="subcellular location">
    <subcellularLocation>
        <location evidence="9">Cytoplasm</location>
    </subcellularLocation>
</comment>
<dbReference type="KEGG" id="aad:TC41_1932"/>
<dbReference type="NCBIfam" id="NF000818">
    <property type="entry name" value="PRK00062.1"/>
    <property type="match status" value="1"/>
</dbReference>